<feature type="region of interest" description="Disordered" evidence="2">
    <location>
        <begin position="431"/>
        <end position="454"/>
    </location>
</feature>
<feature type="compositionally biased region" description="Low complexity" evidence="2">
    <location>
        <begin position="44"/>
        <end position="54"/>
    </location>
</feature>
<dbReference type="GO" id="GO:0005794">
    <property type="term" value="C:Golgi apparatus"/>
    <property type="evidence" value="ECO:0007669"/>
    <property type="project" value="TreeGrafter"/>
</dbReference>
<dbReference type="PANTHER" id="PTHR46501:SF6">
    <property type="entry name" value="SI:CH73-95L15.5"/>
    <property type="match status" value="1"/>
</dbReference>
<sequence>MTTRGKDKGCRICGGALHGNQRRWLFGGQKKGGQPQTANDSHSKGSLASSSWSSPLGSTLSLGSSRSLSKSPSLSSLTRGGDLLAILTHILGHTVPRGDRRGEFLCGKCVSVLENIFKFDTVIARVKVLSLERLQKLNQERNKVRTWVCSVYRQHNPQDQKMGGGSSEEEDGEGGGRETGVGDGYKELLRKNMALSEFECWSEKWDSCPYFRRTGKRCKKGKNCEGCDSLRVSDSDYESVCGVPRRLPCRSFSPLPLSRDKSQSMPLQWSRVSSVSSSTLSRGSSCLSLPGPSHADSVQSLDSLDGNDPFDWSEEPSVNLEKMLRELKHIMARPVSSPVGSRIPVLDRMKRGLAEGAADPSQMTVARVLSFGEGDDLGEEVDGETKDALTELRDEFIPLHRERNSSQMHIAIRQLKAQLDQALAHIKTLESQLKSASTPTRSEGGQSNEWTVPPHMDSEKMLLQTMGDTLHCREKVIQDCMACITKLCIGAGVSADVSNRLIDELANTLKTIQGDSERALESRLLELKEREQGMEREMEALRQAASERERDLNMLNTVLLCNQDIINELRVELGERDKVQREEQQETEVRRKRDQAMAALLTEKETLTSCLKEALESSRRDVQALSDSVIGQGVSGGGAEGALACQLKEKETLLAGWLTDREEESATLWQEVTRLTEVLNDSETLMQTQRASHSETVSTLSEQLRDAQEALRQRARESKETERKRQKEREEREGELRKLRQSLEKRDELIQQVLLDSEQRDQQLMELQQRILTKTAPQTALKHTL</sequence>
<evidence type="ECO:0000259" key="3">
    <source>
        <dbReference type="Pfam" id="PF18615"/>
    </source>
</evidence>
<proteinExistence type="predicted"/>
<dbReference type="GO" id="GO:0007098">
    <property type="term" value="P:centrosome cycle"/>
    <property type="evidence" value="ECO:0007669"/>
    <property type="project" value="TreeGrafter"/>
</dbReference>
<dbReference type="PANTHER" id="PTHR46501">
    <property type="entry name" value="MYOMEGALIN"/>
    <property type="match status" value="1"/>
</dbReference>
<feature type="region of interest" description="Disordered" evidence="2">
    <location>
        <begin position="285"/>
        <end position="312"/>
    </location>
</feature>
<gene>
    <name evidence="4" type="ORF">ANANG_G00009720</name>
</gene>
<dbReference type="Proteomes" id="UP001044222">
    <property type="component" value="Unassembled WGS sequence"/>
</dbReference>
<dbReference type="GO" id="GO:0060090">
    <property type="term" value="F:molecular adaptor activity"/>
    <property type="evidence" value="ECO:0007669"/>
    <property type="project" value="TreeGrafter"/>
</dbReference>
<dbReference type="AlphaFoldDB" id="A0A9D3MXF9"/>
<evidence type="ECO:0000313" key="4">
    <source>
        <dbReference type="EMBL" id="KAG5856607.1"/>
    </source>
</evidence>
<dbReference type="GO" id="GO:1903358">
    <property type="term" value="P:regulation of Golgi organization"/>
    <property type="evidence" value="ECO:0007669"/>
    <property type="project" value="TreeGrafter"/>
</dbReference>
<evidence type="ECO:0000256" key="2">
    <source>
        <dbReference type="SAM" id="MobiDB-lite"/>
    </source>
</evidence>
<keyword evidence="1" id="KW-0175">Coiled coil</keyword>
<dbReference type="InterPro" id="IPR052593">
    <property type="entry name" value="MT-associated_AKAP9-binding"/>
</dbReference>
<feature type="compositionally biased region" description="Polar residues" evidence="2">
    <location>
        <begin position="431"/>
        <end position="450"/>
    </location>
</feature>
<keyword evidence="5" id="KW-1185">Reference proteome</keyword>
<comment type="caution">
    <text evidence="4">The sequence shown here is derived from an EMBL/GenBank/DDBJ whole genome shotgun (WGS) entry which is preliminary data.</text>
</comment>
<feature type="region of interest" description="Disordered" evidence="2">
    <location>
        <begin position="24"/>
        <end position="54"/>
    </location>
</feature>
<reference evidence="4" key="1">
    <citation type="submission" date="2021-01" db="EMBL/GenBank/DDBJ databases">
        <title>A chromosome-scale assembly of European eel, Anguilla anguilla.</title>
        <authorList>
            <person name="Henkel C."/>
            <person name="Jong-Raadsen S.A."/>
            <person name="Dufour S."/>
            <person name="Weltzien F.-A."/>
            <person name="Palstra A.P."/>
            <person name="Pelster B."/>
            <person name="Spaink H.P."/>
            <person name="Van Den Thillart G.E."/>
            <person name="Jansen H."/>
            <person name="Zahm M."/>
            <person name="Klopp C."/>
            <person name="Cedric C."/>
            <person name="Louis A."/>
            <person name="Berthelot C."/>
            <person name="Parey E."/>
            <person name="Roest Crollius H."/>
            <person name="Montfort J."/>
            <person name="Robinson-Rechavi M."/>
            <person name="Bucao C."/>
            <person name="Bouchez O."/>
            <person name="Gislard M."/>
            <person name="Lluch J."/>
            <person name="Milhes M."/>
            <person name="Lampietro C."/>
            <person name="Lopez Roques C."/>
            <person name="Donnadieu C."/>
            <person name="Braasch I."/>
            <person name="Desvignes T."/>
            <person name="Postlethwait J."/>
            <person name="Bobe J."/>
            <person name="Guiguen Y."/>
            <person name="Dirks R."/>
        </authorList>
    </citation>
    <scope>NUCLEOTIDE SEQUENCE</scope>
    <source>
        <strain evidence="4">Tag_6206</strain>
        <tissue evidence="4">Liver</tissue>
    </source>
</reference>
<evidence type="ECO:0000313" key="5">
    <source>
        <dbReference type="Proteomes" id="UP001044222"/>
    </source>
</evidence>
<dbReference type="InterPro" id="IPR040947">
    <property type="entry name" value="SMYLE_N"/>
</dbReference>
<dbReference type="EMBL" id="JAFIRN010000001">
    <property type="protein sequence ID" value="KAG5856607.1"/>
    <property type="molecule type" value="Genomic_DNA"/>
</dbReference>
<dbReference type="Pfam" id="PF18615">
    <property type="entry name" value="SMYLE_N"/>
    <property type="match status" value="1"/>
</dbReference>
<feature type="compositionally biased region" description="Basic and acidic residues" evidence="2">
    <location>
        <begin position="703"/>
        <end position="735"/>
    </location>
</feature>
<dbReference type="GO" id="GO:0090063">
    <property type="term" value="P:positive regulation of microtubule nucleation"/>
    <property type="evidence" value="ECO:0007669"/>
    <property type="project" value="TreeGrafter"/>
</dbReference>
<feature type="region of interest" description="Disordered" evidence="2">
    <location>
        <begin position="686"/>
        <end position="735"/>
    </location>
</feature>
<accession>A0A9D3MXF9</accession>
<feature type="coiled-coil region" evidence="1">
    <location>
        <begin position="517"/>
        <end position="551"/>
    </location>
</feature>
<feature type="compositionally biased region" description="Polar residues" evidence="2">
    <location>
        <begin position="686"/>
        <end position="702"/>
    </location>
</feature>
<feature type="domain" description="Short myomegalin-like EB1 binding protein N-terminal" evidence="3">
    <location>
        <begin position="185"/>
        <end position="303"/>
    </location>
</feature>
<feature type="region of interest" description="Disordered" evidence="2">
    <location>
        <begin position="158"/>
        <end position="183"/>
    </location>
</feature>
<protein>
    <recommendedName>
        <fullName evidence="3">Short myomegalin-like EB1 binding protein N-terminal domain-containing protein</fullName>
    </recommendedName>
</protein>
<dbReference type="GO" id="GO:0005813">
    <property type="term" value="C:centrosome"/>
    <property type="evidence" value="ECO:0007669"/>
    <property type="project" value="TreeGrafter"/>
</dbReference>
<organism evidence="4 5">
    <name type="scientific">Anguilla anguilla</name>
    <name type="common">European freshwater eel</name>
    <name type="synonym">Muraena anguilla</name>
    <dbReference type="NCBI Taxonomy" id="7936"/>
    <lineage>
        <taxon>Eukaryota</taxon>
        <taxon>Metazoa</taxon>
        <taxon>Chordata</taxon>
        <taxon>Craniata</taxon>
        <taxon>Vertebrata</taxon>
        <taxon>Euteleostomi</taxon>
        <taxon>Actinopterygii</taxon>
        <taxon>Neopterygii</taxon>
        <taxon>Teleostei</taxon>
        <taxon>Anguilliformes</taxon>
        <taxon>Anguillidae</taxon>
        <taxon>Anguilla</taxon>
    </lineage>
</organism>
<name>A0A9D3MXF9_ANGAN</name>
<evidence type="ECO:0000256" key="1">
    <source>
        <dbReference type="SAM" id="Coils"/>
    </source>
</evidence>